<dbReference type="Proteomes" id="UP000056252">
    <property type="component" value="Chromosome"/>
</dbReference>
<evidence type="ECO:0000256" key="1">
    <source>
        <dbReference type="SAM" id="MobiDB-lite"/>
    </source>
</evidence>
<feature type="compositionally biased region" description="Low complexity" evidence="1">
    <location>
        <begin position="59"/>
        <end position="74"/>
    </location>
</feature>
<dbReference type="RefSeq" id="WP_025066351.1">
    <property type="nucleotide sequence ID" value="NZ_CP013195.1"/>
</dbReference>
<accession>A0A0S2KNS5</accession>
<organism evidence="2 3">
    <name type="scientific">Hoylesella enoeca</name>
    <dbReference type="NCBI Taxonomy" id="76123"/>
    <lineage>
        <taxon>Bacteria</taxon>
        <taxon>Pseudomonadati</taxon>
        <taxon>Bacteroidota</taxon>
        <taxon>Bacteroidia</taxon>
        <taxon>Bacteroidales</taxon>
        <taxon>Prevotellaceae</taxon>
        <taxon>Hoylesella</taxon>
    </lineage>
</organism>
<gene>
    <name evidence="2" type="ORF">AS203_08890</name>
</gene>
<reference evidence="3" key="1">
    <citation type="submission" date="2015-11" db="EMBL/GenBank/DDBJ databases">
        <authorList>
            <person name="Holder M.E."/>
            <person name="Ajami N.J."/>
            <person name="Petrosino J.F."/>
        </authorList>
    </citation>
    <scope>NUCLEOTIDE SEQUENCE [LARGE SCALE GENOMIC DNA]</scope>
    <source>
        <strain evidence="3">F0113</strain>
    </source>
</reference>
<dbReference type="OrthoDB" id="1082371at2"/>
<keyword evidence="3" id="KW-1185">Reference proteome</keyword>
<protein>
    <submittedName>
        <fullName evidence="2">Uncharacterized protein</fullName>
    </submittedName>
</protein>
<evidence type="ECO:0000313" key="3">
    <source>
        <dbReference type="Proteomes" id="UP000056252"/>
    </source>
</evidence>
<dbReference type="AlphaFoldDB" id="A0A0S2KNS5"/>
<name>A0A0S2KNS5_9BACT</name>
<proteinExistence type="predicted"/>
<dbReference type="STRING" id="76123.AS203_08890"/>
<sequence length="74" mass="8145">MKQNQLERWAYAKPAINVCGLQTESLLQTFSGQHNPGHHGTGPSSAKQGWFDEEEEESLIPSSSSEGGNSLWNE</sequence>
<evidence type="ECO:0000313" key="2">
    <source>
        <dbReference type="EMBL" id="ALO49945.1"/>
    </source>
</evidence>
<dbReference type="KEGG" id="peo:AS203_08890"/>
<feature type="region of interest" description="Disordered" evidence="1">
    <location>
        <begin position="30"/>
        <end position="74"/>
    </location>
</feature>
<dbReference type="EMBL" id="CP013195">
    <property type="protein sequence ID" value="ALO49945.1"/>
    <property type="molecule type" value="Genomic_DNA"/>
</dbReference>